<reference evidence="2 4" key="2">
    <citation type="submission" date="2016-10" db="EMBL/GenBank/DDBJ databases">
        <authorList>
            <person name="Varghese N."/>
            <person name="Submissions S."/>
        </authorList>
    </citation>
    <scope>NUCLEOTIDE SEQUENCE [LARGE SCALE GENOMIC DNA]</scope>
    <source>
        <strain evidence="2 4">CGMCC 1.7071</strain>
    </source>
</reference>
<dbReference type="Proteomes" id="UP000183063">
    <property type="component" value="Unassembled WGS sequence"/>
</dbReference>
<name>A0A1H8NFL2_9HYPH</name>
<evidence type="ECO:0000313" key="2">
    <source>
        <dbReference type="EMBL" id="SEO28410.1"/>
    </source>
</evidence>
<protein>
    <submittedName>
        <fullName evidence="1">Uncharacterized protein</fullName>
    </submittedName>
</protein>
<accession>A0A1H8NFL2</accession>
<reference evidence="1" key="3">
    <citation type="submission" date="2016-10" db="EMBL/GenBank/DDBJ databases">
        <authorList>
            <person name="de Groot N.N."/>
        </authorList>
    </citation>
    <scope>NUCLEOTIDE SEQUENCE [LARGE SCALE GENOMIC DNA]</scope>
    <source>
        <strain evidence="1">CCBAU85039</strain>
    </source>
</reference>
<dbReference type="EMBL" id="FOCV01000014">
    <property type="protein sequence ID" value="SEO28410.1"/>
    <property type="molecule type" value="Genomic_DNA"/>
</dbReference>
<evidence type="ECO:0000313" key="4">
    <source>
        <dbReference type="Proteomes" id="UP000198939"/>
    </source>
</evidence>
<dbReference type="AlphaFoldDB" id="A0A1H8NFL2"/>
<dbReference type="EMBL" id="FNXB01000016">
    <property type="protein sequence ID" value="SEH95454.1"/>
    <property type="molecule type" value="Genomic_DNA"/>
</dbReference>
<evidence type="ECO:0000313" key="1">
    <source>
        <dbReference type="EMBL" id="SEH95454.1"/>
    </source>
</evidence>
<sequence length="125" mass="14404">MADAYQMPVHGHRAARIRSVRRRECAPYIRDIRQMARPGGAQFVGDHRLARDQHALNGIFTLAPRFDQRKLLHDSPLQTVSKENEEQRRDPLLLIWFKTASHRLSSASCAAPALPRWVARIRTSR</sequence>
<evidence type="ECO:0000313" key="3">
    <source>
        <dbReference type="Proteomes" id="UP000183063"/>
    </source>
</evidence>
<keyword evidence="4" id="KW-1185">Reference proteome</keyword>
<organism evidence="1 3">
    <name type="scientific">Rhizobium tibeticum</name>
    <dbReference type="NCBI Taxonomy" id="501024"/>
    <lineage>
        <taxon>Bacteria</taxon>
        <taxon>Pseudomonadati</taxon>
        <taxon>Pseudomonadota</taxon>
        <taxon>Alphaproteobacteria</taxon>
        <taxon>Hyphomicrobiales</taxon>
        <taxon>Rhizobiaceae</taxon>
        <taxon>Rhizobium/Agrobacterium group</taxon>
        <taxon>Rhizobium</taxon>
    </lineage>
</organism>
<proteinExistence type="predicted"/>
<gene>
    <name evidence="1" type="ORF">RTCCBAU85039_3292</name>
    <name evidence="2" type="ORF">SAMN05216228_1014119</name>
</gene>
<dbReference type="Proteomes" id="UP000198939">
    <property type="component" value="Unassembled WGS sequence"/>
</dbReference>
<reference evidence="3" key="1">
    <citation type="submission" date="2016-10" db="EMBL/GenBank/DDBJ databases">
        <authorList>
            <person name="Wibberg D."/>
        </authorList>
    </citation>
    <scope>NUCLEOTIDE SEQUENCE [LARGE SCALE GENOMIC DNA]</scope>
</reference>